<dbReference type="AlphaFoldDB" id="A0A7K0J5T3"/>
<dbReference type="RefSeq" id="WP_154562412.1">
    <property type="nucleotide sequence ID" value="NZ_VUMG01000002.1"/>
</dbReference>
<evidence type="ECO:0000313" key="2">
    <source>
        <dbReference type="Proteomes" id="UP000466104"/>
    </source>
</evidence>
<reference evidence="1 2" key="1">
    <citation type="submission" date="2019-08" db="EMBL/GenBank/DDBJ databases">
        <title>In-depth cultivation of the pig gut microbiome towards novel bacterial diversity and tailored functional studies.</title>
        <authorList>
            <person name="Wylensek D."/>
            <person name="Hitch T.C.A."/>
            <person name="Clavel T."/>
        </authorList>
    </citation>
    <scope>NUCLEOTIDE SEQUENCE [LARGE SCALE GENOMIC DNA]</scope>
    <source>
        <strain evidence="1 2">WCA-380-WT-3A</strain>
    </source>
</reference>
<gene>
    <name evidence="1" type="ORF">FYJ43_04390</name>
</gene>
<protein>
    <submittedName>
        <fullName evidence="1">Uncharacterized protein</fullName>
    </submittedName>
</protein>
<keyword evidence="2" id="KW-1185">Reference proteome</keyword>
<dbReference type="EMBL" id="VUMG01000002">
    <property type="protein sequence ID" value="MSS45296.1"/>
    <property type="molecule type" value="Genomic_DNA"/>
</dbReference>
<accession>A0A7K0J5T3</accession>
<dbReference type="Proteomes" id="UP000466104">
    <property type="component" value="Unassembled WGS sequence"/>
</dbReference>
<sequence>MDKNLAILHVTGLLGNAISQDQISECVDGSAIPDDHGRLPGDPDWQPTYDQWWAAAEAAMLAASLAGDQLTHVTSEGTTMVIAPKDWASTANTWRRRSRIWADTHQGGFTLIEVGQPRTYRPTTDLYRDWGDASWT</sequence>
<proteinExistence type="predicted"/>
<name>A0A7K0J5T3_9ACTN</name>
<organism evidence="1 2">
    <name type="scientific">Cutibacterium porci</name>
    <dbReference type="NCBI Taxonomy" id="2605781"/>
    <lineage>
        <taxon>Bacteria</taxon>
        <taxon>Bacillati</taxon>
        <taxon>Actinomycetota</taxon>
        <taxon>Actinomycetes</taxon>
        <taxon>Propionibacteriales</taxon>
        <taxon>Propionibacteriaceae</taxon>
        <taxon>Cutibacterium</taxon>
    </lineage>
</organism>
<comment type="caution">
    <text evidence="1">The sequence shown here is derived from an EMBL/GenBank/DDBJ whole genome shotgun (WGS) entry which is preliminary data.</text>
</comment>
<evidence type="ECO:0000313" key="1">
    <source>
        <dbReference type="EMBL" id="MSS45296.1"/>
    </source>
</evidence>